<feature type="region of interest" description="Disordered" evidence="1">
    <location>
        <begin position="1"/>
        <end position="22"/>
    </location>
</feature>
<dbReference type="Proteomes" id="UP001565368">
    <property type="component" value="Unassembled WGS sequence"/>
</dbReference>
<reference evidence="2 3" key="1">
    <citation type="submission" date="2023-08" db="EMBL/GenBank/DDBJ databases">
        <title>Annotated Genome Sequence of Vanrija albida AlHP1.</title>
        <authorList>
            <person name="Herzog R."/>
        </authorList>
    </citation>
    <scope>NUCLEOTIDE SEQUENCE [LARGE SCALE GENOMIC DNA]</scope>
    <source>
        <strain evidence="2 3">AlHP1</strain>
    </source>
</reference>
<evidence type="ECO:0000313" key="3">
    <source>
        <dbReference type="Proteomes" id="UP001565368"/>
    </source>
</evidence>
<accession>A0ABR3PW18</accession>
<feature type="compositionally biased region" description="Low complexity" evidence="1">
    <location>
        <begin position="195"/>
        <end position="204"/>
    </location>
</feature>
<sequence>MAAVARISPLPMHPRRSSAASATSTNAATAVAMCTPSSSTLSLSILSRPPSPDCASAGSSPAKSPKSWFKEYRQQRRESRAGAIITAGPSIVNSSYDVVAVLETQHALDDFLFAQQVVSEYINCKLARKKSKDYIHFKLGTLERRLPLQAAAFVAAREEHTLRTSYVLARYARQQEAQLAARAHEERKLYTPAPAYASEPPAYDVARDASADDASPPEYAAAEAVAEECGDDFVWVKRE</sequence>
<evidence type="ECO:0000313" key="2">
    <source>
        <dbReference type="EMBL" id="KAL1406595.1"/>
    </source>
</evidence>
<dbReference type="RefSeq" id="XP_069206539.1">
    <property type="nucleotide sequence ID" value="XM_069356698.1"/>
</dbReference>
<dbReference type="EMBL" id="JBBXJM010000006">
    <property type="protein sequence ID" value="KAL1406595.1"/>
    <property type="molecule type" value="Genomic_DNA"/>
</dbReference>
<comment type="caution">
    <text evidence="2">The sequence shown here is derived from an EMBL/GenBank/DDBJ whole genome shotgun (WGS) entry which is preliminary data.</text>
</comment>
<name>A0ABR3PW18_9TREE</name>
<protein>
    <submittedName>
        <fullName evidence="2">Uncharacterized protein</fullName>
    </submittedName>
</protein>
<gene>
    <name evidence="2" type="ORF">Q8F55_008301</name>
</gene>
<feature type="region of interest" description="Disordered" evidence="1">
    <location>
        <begin position="195"/>
        <end position="221"/>
    </location>
</feature>
<proteinExistence type="predicted"/>
<organism evidence="2 3">
    <name type="scientific">Vanrija albida</name>
    <dbReference type="NCBI Taxonomy" id="181172"/>
    <lineage>
        <taxon>Eukaryota</taxon>
        <taxon>Fungi</taxon>
        <taxon>Dikarya</taxon>
        <taxon>Basidiomycota</taxon>
        <taxon>Agaricomycotina</taxon>
        <taxon>Tremellomycetes</taxon>
        <taxon>Trichosporonales</taxon>
        <taxon>Trichosporonaceae</taxon>
        <taxon>Vanrija</taxon>
    </lineage>
</organism>
<keyword evidence="3" id="KW-1185">Reference proteome</keyword>
<evidence type="ECO:0000256" key="1">
    <source>
        <dbReference type="SAM" id="MobiDB-lite"/>
    </source>
</evidence>
<feature type="compositionally biased region" description="Low complexity" evidence="1">
    <location>
        <begin position="212"/>
        <end position="221"/>
    </location>
</feature>
<dbReference type="GeneID" id="95989344"/>